<accession>A0A2P2NG68</accession>
<organism evidence="1">
    <name type="scientific">Rhizophora mucronata</name>
    <name type="common">Asiatic mangrove</name>
    <dbReference type="NCBI Taxonomy" id="61149"/>
    <lineage>
        <taxon>Eukaryota</taxon>
        <taxon>Viridiplantae</taxon>
        <taxon>Streptophyta</taxon>
        <taxon>Embryophyta</taxon>
        <taxon>Tracheophyta</taxon>
        <taxon>Spermatophyta</taxon>
        <taxon>Magnoliopsida</taxon>
        <taxon>eudicotyledons</taxon>
        <taxon>Gunneridae</taxon>
        <taxon>Pentapetalae</taxon>
        <taxon>rosids</taxon>
        <taxon>fabids</taxon>
        <taxon>Malpighiales</taxon>
        <taxon>Rhizophoraceae</taxon>
        <taxon>Rhizophora</taxon>
    </lineage>
</organism>
<dbReference type="EMBL" id="GGEC01060984">
    <property type="protein sequence ID" value="MBX41468.1"/>
    <property type="molecule type" value="Transcribed_RNA"/>
</dbReference>
<protein>
    <submittedName>
        <fullName evidence="1">Uncharacterized protein</fullName>
    </submittedName>
</protein>
<proteinExistence type="predicted"/>
<name>A0A2P2NG68_RHIMU</name>
<evidence type="ECO:0000313" key="1">
    <source>
        <dbReference type="EMBL" id="MBX41468.1"/>
    </source>
</evidence>
<sequence length="31" mass="3609">METLEFGNLFKLKVVKLLVAHSTKQFDVLFI</sequence>
<dbReference type="AlphaFoldDB" id="A0A2P2NG68"/>
<reference evidence="1" key="1">
    <citation type="submission" date="2018-02" db="EMBL/GenBank/DDBJ databases">
        <title>Rhizophora mucronata_Transcriptome.</title>
        <authorList>
            <person name="Meera S.P."/>
            <person name="Sreeshan A."/>
            <person name="Augustine A."/>
        </authorList>
    </citation>
    <scope>NUCLEOTIDE SEQUENCE</scope>
    <source>
        <tissue evidence="1">Leaf</tissue>
    </source>
</reference>